<dbReference type="OMA" id="LNINRIC"/>
<dbReference type="OrthoDB" id="347374at2759"/>
<proteinExistence type="predicted"/>
<dbReference type="EMBL" id="HG670709">
    <property type="protein sequence ID" value="CDI77632.1"/>
    <property type="molecule type" value="Genomic_DNA"/>
</dbReference>
<dbReference type="GO" id="GO:0046872">
    <property type="term" value="F:metal ion binding"/>
    <property type="evidence" value="ECO:0007669"/>
    <property type="project" value="InterPro"/>
</dbReference>
<dbReference type="GO" id="GO:0006801">
    <property type="term" value="P:superoxide metabolic process"/>
    <property type="evidence" value="ECO:0007669"/>
    <property type="project" value="InterPro"/>
</dbReference>
<name>U6GDN6_EIMAC</name>
<evidence type="ECO:0000256" key="1">
    <source>
        <dbReference type="SAM" id="MobiDB-lite"/>
    </source>
</evidence>
<feature type="region of interest" description="Disordered" evidence="1">
    <location>
        <begin position="247"/>
        <end position="271"/>
    </location>
</feature>
<keyword evidence="3" id="KW-1185">Reference proteome</keyword>
<organism evidence="2 3">
    <name type="scientific">Eimeria acervulina</name>
    <name type="common">Coccidian parasite</name>
    <dbReference type="NCBI Taxonomy" id="5801"/>
    <lineage>
        <taxon>Eukaryota</taxon>
        <taxon>Sar</taxon>
        <taxon>Alveolata</taxon>
        <taxon>Apicomplexa</taxon>
        <taxon>Conoidasida</taxon>
        <taxon>Coccidia</taxon>
        <taxon>Eucoccidiorida</taxon>
        <taxon>Eimeriorina</taxon>
        <taxon>Eimeriidae</taxon>
        <taxon>Eimeria</taxon>
    </lineage>
</organism>
<dbReference type="VEuPathDB" id="ToxoDB:EAH_00065140"/>
<sequence>CISVGIIDLREAQVSVVLFKEGFLSRVRVDKAALGPFIHNSCAGNLIPLSIHQHEKRSRHITKSTLNINRICDEENTGGHHDPGFACGPTGATACKRLNINPSSALEGTKWYTGKYNCCPEVYAEMPFACHAGDFTGKFGQGKNASPDENIPDYRLLSLDLHADNPCVAVDKQQALVLHCHSTNFRLACGPFERLETAGSRMQQLLREVIKTAVLAVPHSPSEESLLASLILVSEIERRVALLERAAKSNTNPHRPADTPEQTEDTWGLEE</sequence>
<dbReference type="Gene3D" id="2.60.40.200">
    <property type="entry name" value="Superoxide dismutase, copper/zinc binding domain"/>
    <property type="match status" value="1"/>
</dbReference>
<evidence type="ECO:0000313" key="2">
    <source>
        <dbReference type="EMBL" id="CDI77632.1"/>
    </source>
</evidence>
<dbReference type="AlphaFoldDB" id="U6GDN6"/>
<protein>
    <submittedName>
        <fullName evidence="2">Uncharacterized protein</fullName>
    </submittedName>
</protein>
<accession>U6GDN6</accession>
<feature type="compositionally biased region" description="Acidic residues" evidence="1">
    <location>
        <begin position="261"/>
        <end position="271"/>
    </location>
</feature>
<reference evidence="2" key="2">
    <citation type="submission" date="2013-10" db="EMBL/GenBank/DDBJ databases">
        <authorList>
            <person name="Aslett M."/>
        </authorList>
    </citation>
    <scope>NUCLEOTIDE SEQUENCE</scope>
    <source>
        <strain evidence="2">Houghton</strain>
    </source>
</reference>
<dbReference type="RefSeq" id="XP_013252042.1">
    <property type="nucleotide sequence ID" value="XM_013396588.1"/>
</dbReference>
<evidence type="ECO:0000313" key="3">
    <source>
        <dbReference type="Proteomes" id="UP000018050"/>
    </source>
</evidence>
<gene>
    <name evidence="2" type="ORF">EAH_00065140</name>
</gene>
<dbReference type="Proteomes" id="UP000018050">
    <property type="component" value="Unassembled WGS sequence"/>
</dbReference>
<feature type="non-terminal residue" evidence="2">
    <location>
        <position position="1"/>
    </location>
</feature>
<dbReference type="InterPro" id="IPR036423">
    <property type="entry name" value="SOD-like_Cu/Zn_dom_sf"/>
</dbReference>
<reference evidence="2" key="1">
    <citation type="submission" date="2013-10" db="EMBL/GenBank/DDBJ databases">
        <title>Genomic analysis of the causative agents of coccidiosis in chickens.</title>
        <authorList>
            <person name="Reid A.J."/>
            <person name="Blake D."/>
            <person name="Billington K."/>
            <person name="Browne H."/>
            <person name="Dunn M."/>
            <person name="Hung S."/>
            <person name="Kawahara F."/>
            <person name="Miranda-Saavedra D."/>
            <person name="Mourier T."/>
            <person name="Nagra H."/>
            <person name="Otto T.D."/>
            <person name="Rawlings N."/>
            <person name="Sanchez A."/>
            <person name="Sanders M."/>
            <person name="Subramaniam C."/>
            <person name="Tay Y."/>
            <person name="Dear P."/>
            <person name="Doerig C."/>
            <person name="Gruber A."/>
            <person name="Parkinson J."/>
            <person name="Shirley M."/>
            <person name="Wan K.L."/>
            <person name="Berriman M."/>
            <person name="Tomley F."/>
            <person name="Pain A."/>
        </authorList>
    </citation>
    <scope>NUCLEOTIDE SEQUENCE</scope>
    <source>
        <strain evidence="2">Houghton</strain>
    </source>
</reference>
<dbReference type="GeneID" id="25274584"/>